<dbReference type="Pfam" id="PF03371">
    <property type="entry name" value="PRP38"/>
    <property type="match status" value="1"/>
</dbReference>
<evidence type="ECO:0000256" key="3">
    <source>
        <dbReference type="ARBA" id="ARBA00022664"/>
    </source>
</evidence>
<evidence type="ECO:0000256" key="8">
    <source>
        <dbReference type="SAM" id="MobiDB-lite"/>
    </source>
</evidence>
<dbReference type="OrthoDB" id="3881at2759"/>
<evidence type="ECO:0000256" key="2">
    <source>
        <dbReference type="ARBA" id="ARBA00006164"/>
    </source>
</evidence>
<evidence type="ECO:0000256" key="4">
    <source>
        <dbReference type="ARBA" id="ARBA00022728"/>
    </source>
</evidence>
<comment type="subcellular location">
    <subcellularLocation>
        <location evidence="1 7">Nucleus</location>
    </subcellularLocation>
</comment>
<dbReference type="InterPro" id="IPR005037">
    <property type="entry name" value="PRP38"/>
</dbReference>
<keyword evidence="3 7" id="KW-0507">mRNA processing</keyword>
<dbReference type="PANTHER" id="PTHR23142">
    <property type="entry name" value="PRE-MRNA-SPLICING FACTOR 38A-RELATED"/>
    <property type="match status" value="1"/>
</dbReference>
<keyword evidence="5 7" id="KW-0508">mRNA splicing</keyword>
<feature type="compositionally biased region" description="Basic and acidic residues" evidence="8">
    <location>
        <begin position="311"/>
        <end position="323"/>
    </location>
</feature>
<dbReference type="AlphaFoldDB" id="A0A2G5UDB3"/>
<evidence type="ECO:0000256" key="6">
    <source>
        <dbReference type="ARBA" id="ARBA00023242"/>
    </source>
</evidence>
<keyword evidence="6 7" id="KW-0539">Nucleus</keyword>
<feature type="region of interest" description="Disordered" evidence="8">
    <location>
        <begin position="311"/>
        <end position="337"/>
    </location>
</feature>
<evidence type="ECO:0000256" key="7">
    <source>
        <dbReference type="RuleBase" id="RU367025"/>
    </source>
</evidence>
<protein>
    <recommendedName>
        <fullName evidence="7">Pre-mRNA-splicing factor 38</fullName>
    </recommendedName>
</protein>
<evidence type="ECO:0000256" key="5">
    <source>
        <dbReference type="ARBA" id="ARBA00023187"/>
    </source>
</evidence>
<feature type="compositionally biased region" description="Low complexity" evidence="8">
    <location>
        <begin position="324"/>
        <end position="335"/>
    </location>
</feature>
<name>A0A2G5UDB3_9PELO</name>
<feature type="compositionally biased region" description="Basic and acidic residues" evidence="8">
    <location>
        <begin position="71"/>
        <end position="98"/>
    </location>
</feature>
<gene>
    <name evidence="9" type="primary">Cnig_chr_IV.g16135</name>
    <name evidence="9" type="ORF">B9Z55_016135</name>
</gene>
<comment type="caution">
    <text evidence="9">The sequence shown here is derived from an EMBL/GenBank/DDBJ whole genome shotgun (WGS) entry which is preliminary data.</text>
</comment>
<proteinExistence type="inferred from homology"/>
<organism evidence="9 10">
    <name type="scientific">Caenorhabditis nigoni</name>
    <dbReference type="NCBI Taxonomy" id="1611254"/>
    <lineage>
        <taxon>Eukaryota</taxon>
        <taxon>Metazoa</taxon>
        <taxon>Ecdysozoa</taxon>
        <taxon>Nematoda</taxon>
        <taxon>Chromadorea</taxon>
        <taxon>Rhabditida</taxon>
        <taxon>Rhabditina</taxon>
        <taxon>Rhabditomorpha</taxon>
        <taxon>Rhabditoidea</taxon>
        <taxon>Rhabditidae</taxon>
        <taxon>Peloderinae</taxon>
        <taxon>Caenorhabditis</taxon>
    </lineage>
</organism>
<feature type="region of interest" description="Disordered" evidence="8">
    <location>
        <begin position="16"/>
        <end position="98"/>
    </location>
</feature>
<keyword evidence="4 7" id="KW-0747">Spliceosome</keyword>
<dbReference type="Proteomes" id="UP000230233">
    <property type="component" value="Chromosome IV"/>
</dbReference>
<comment type="similarity">
    <text evidence="2 7">Belongs to the PRP38 family.</text>
</comment>
<feature type="compositionally biased region" description="Low complexity" evidence="8">
    <location>
        <begin position="55"/>
        <end position="66"/>
    </location>
</feature>
<accession>A0A2G5UDB3</accession>
<evidence type="ECO:0000313" key="10">
    <source>
        <dbReference type="Proteomes" id="UP000230233"/>
    </source>
</evidence>
<evidence type="ECO:0000256" key="1">
    <source>
        <dbReference type="ARBA" id="ARBA00004123"/>
    </source>
</evidence>
<evidence type="ECO:0000313" key="9">
    <source>
        <dbReference type="EMBL" id="PIC37545.1"/>
    </source>
</evidence>
<reference evidence="10" key="1">
    <citation type="submission" date="2017-10" db="EMBL/GenBank/DDBJ databases">
        <title>Rapid genome shrinkage in a self-fertile nematode reveals novel sperm competition proteins.</title>
        <authorList>
            <person name="Yin D."/>
            <person name="Schwarz E.M."/>
            <person name="Thomas C.G."/>
            <person name="Felde R.L."/>
            <person name="Korf I.F."/>
            <person name="Cutter A.D."/>
            <person name="Schartner C.M."/>
            <person name="Ralston E.J."/>
            <person name="Meyer B.J."/>
            <person name="Haag E.S."/>
        </authorList>
    </citation>
    <scope>NUCLEOTIDE SEQUENCE [LARGE SCALE GENOMIC DNA]</scope>
    <source>
        <strain evidence="10">JU1422</strain>
    </source>
</reference>
<keyword evidence="10" id="KW-1185">Reference proteome</keyword>
<dbReference type="GO" id="GO:0005681">
    <property type="term" value="C:spliceosomal complex"/>
    <property type="evidence" value="ECO:0007669"/>
    <property type="project" value="UniProtKB-KW"/>
</dbReference>
<dbReference type="GO" id="GO:0000398">
    <property type="term" value="P:mRNA splicing, via spliceosome"/>
    <property type="evidence" value="ECO:0007669"/>
    <property type="project" value="UniProtKB-UniRule"/>
</dbReference>
<comment type="function">
    <text evidence="7">Required for pre-mRNA splicing.</text>
</comment>
<dbReference type="EMBL" id="PDUG01000004">
    <property type="protein sequence ID" value="PIC37545.1"/>
    <property type="molecule type" value="Genomic_DNA"/>
</dbReference>
<sequence>MNQNVIMMRMRSRLRTKRIVISPTRKDTAGDTLDTMDMTQAADPPHSDAGTVPSVQQKQQQVQDAQATDHPQSDARRVESVHQLQEHAEPADAENHREVCQDSECTCVSLAGHKSDKRTDILPLWGDHVTMNLSALVLENVTKKSYYKNVLLDMESFPKLLEQIISHVKHLEPWDNYKRSLQGMTETCGGGRVMAVGVVVSSAYCLLYRLFNLRITRKQLFSMLKNRQSVYVRAMGLMYIRYTQPPGDLWYWMEPFLDDDSEIDPRSGGGDVISFGQMVKLMINKLDWYGTLFPRIPDRVQEDIVKKLAERKNRMEQEKRQEGGEQSSSGEGNKSSKGRMVWTCTACNVVTSSHPLNVYG</sequence>